<dbReference type="EMBL" id="JACHFQ010000004">
    <property type="protein sequence ID" value="MBB5226116.1"/>
    <property type="molecule type" value="Genomic_DNA"/>
</dbReference>
<keyword evidence="1" id="KW-0812">Transmembrane</keyword>
<dbReference type="SMART" id="SM01080">
    <property type="entry name" value="CHASE2"/>
    <property type="match status" value="1"/>
</dbReference>
<dbReference type="InterPro" id="IPR007890">
    <property type="entry name" value="CHASE2"/>
</dbReference>
<name>A0A7W8G9C4_9SPIR</name>
<feature type="transmembrane region" description="Helical" evidence="1">
    <location>
        <begin position="410"/>
        <end position="433"/>
    </location>
</feature>
<dbReference type="CDD" id="cd07302">
    <property type="entry name" value="CHD"/>
    <property type="match status" value="1"/>
</dbReference>
<dbReference type="SUPFAM" id="SSF55073">
    <property type="entry name" value="Nucleotide cyclase"/>
    <property type="match status" value="1"/>
</dbReference>
<evidence type="ECO:0000313" key="4">
    <source>
        <dbReference type="Proteomes" id="UP000518887"/>
    </source>
</evidence>
<dbReference type="InterPro" id="IPR029787">
    <property type="entry name" value="Nucleotide_cyclase"/>
</dbReference>
<accession>A0A7W8G9C4</accession>
<feature type="domain" description="Guanylate cyclase" evidence="2">
    <location>
        <begin position="475"/>
        <end position="629"/>
    </location>
</feature>
<dbReference type="GO" id="GO:0004016">
    <property type="term" value="F:adenylate cyclase activity"/>
    <property type="evidence" value="ECO:0007669"/>
    <property type="project" value="UniProtKB-ARBA"/>
</dbReference>
<proteinExistence type="predicted"/>
<dbReference type="Pfam" id="PF00211">
    <property type="entry name" value="Guanylate_cyc"/>
    <property type="match status" value="1"/>
</dbReference>
<dbReference type="InterPro" id="IPR001054">
    <property type="entry name" value="A/G_cyclase"/>
</dbReference>
<keyword evidence="1" id="KW-1133">Transmembrane helix</keyword>
<dbReference type="GO" id="GO:0006171">
    <property type="term" value="P:cAMP biosynthetic process"/>
    <property type="evidence" value="ECO:0007669"/>
    <property type="project" value="TreeGrafter"/>
</dbReference>
<dbReference type="Proteomes" id="UP000518887">
    <property type="component" value="Unassembled WGS sequence"/>
</dbReference>
<feature type="transmembrane region" description="Helical" evidence="1">
    <location>
        <begin position="386"/>
        <end position="404"/>
    </location>
</feature>
<dbReference type="PROSITE" id="PS50125">
    <property type="entry name" value="GUANYLATE_CYCLASE_2"/>
    <property type="match status" value="1"/>
</dbReference>
<evidence type="ECO:0000313" key="3">
    <source>
        <dbReference type="EMBL" id="MBB5226116.1"/>
    </source>
</evidence>
<dbReference type="Pfam" id="PF05226">
    <property type="entry name" value="CHASE2"/>
    <property type="match status" value="1"/>
</dbReference>
<dbReference type="PANTHER" id="PTHR43081:SF1">
    <property type="entry name" value="ADENYLATE CYCLASE, TERMINAL-DIFFERENTIATION SPECIFIC"/>
    <property type="match status" value="1"/>
</dbReference>
<keyword evidence="1" id="KW-0472">Membrane</keyword>
<dbReference type="GO" id="GO:0035556">
    <property type="term" value="P:intracellular signal transduction"/>
    <property type="evidence" value="ECO:0007669"/>
    <property type="project" value="InterPro"/>
</dbReference>
<feature type="transmembrane region" description="Helical" evidence="1">
    <location>
        <begin position="358"/>
        <end position="379"/>
    </location>
</feature>
<dbReference type="AlphaFoldDB" id="A0A7W8G9C4"/>
<keyword evidence="4" id="KW-1185">Reference proteome</keyword>
<organism evidence="3 4">
    <name type="scientific">Treponema ruminis</name>
    <dbReference type="NCBI Taxonomy" id="744515"/>
    <lineage>
        <taxon>Bacteria</taxon>
        <taxon>Pseudomonadati</taxon>
        <taxon>Spirochaetota</taxon>
        <taxon>Spirochaetia</taxon>
        <taxon>Spirochaetales</taxon>
        <taxon>Treponemataceae</taxon>
        <taxon>Treponema</taxon>
    </lineage>
</organism>
<dbReference type="RefSeq" id="WP_184659078.1">
    <property type="nucleotide sequence ID" value="NZ_CP031518.1"/>
</dbReference>
<evidence type="ECO:0000256" key="1">
    <source>
        <dbReference type="SAM" id="Phobius"/>
    </source>
</evidence>
<reference evidence="3 4" key="1">
    <citation type="submission" date="2020-08" db="EMBL/GenBank/DDBJ databases">
        <title>Genomic Encyclopedia of Type Strains, Phase IV (KMG-IV): sequencing the most valuable type-strain genomes for metagenomic binning, comparative biology and taxonomic classification.</title>
        <authorList>
            <person name="Goeker M."/>
        </authorList>
    </citation>
    <scope>NUCLEOTIDE SEQUENCE [LARGE SCALE GENOMIC DNA]</scope>
    <source>
        <strain evidence="3 4">DSM 103462</strain>
    </source>
</reference>
<dbReference type="InterPro" id="IPR050697">
    <property type="entry name" value="Adenylyl/Guanylyl_Cyclase_3/4"/>
</dbReference>
<dbReference type="SMART" id="SM00044">
    <property type="entry name" value="CYCc"/>
    <property type="match status" value="1"/>
</dbReference>
<sequence>MTKRKVFSFLLPILSVGVSALLLLTTLDAKLSDLFQRVLPATEIRNDVIMVGIDDYTIENIAAFPLPRNIYADCLSVMEEMGAESVVFDLTFTDKAPVSVDDNFQPFWPDDVLELSLKKSKITYLSFVLDNKSDIDDEAKGLMEEKGAIKNLEEKGDTSTQEFTGVTPSISDFVKYSAAVGNVSTDPDKDNSYRRVNAVAKYDGQYYGHLTLPAVLKRLGNPKVIVENRKITLENVEIGGTIKNLVIPRGNDGKFILKYPKMQFNDYNYISLYDIYRVALLRMYMQEDGEENYIEEYTNLYNDLKSRLASAICIIGTCASSTADYGVNQYEAHYPLPGVHYTVANQILNGDFVGEAPVWISLLYALIFALIIIFVTNLMKSTSGKILLGLLVICASSLIQLLVFRSTRIYVGQAVPLFSSLLTYIATLVIGFLTASKDKKFITNAFSQCLSKDVVNQIVANPDSFKLGGENREMTAIFTDIQKFSSFSELLTASQLVALLNYYLTEMSDIIMEEGGTIDKYEGDAIIALVGAPLKMEDHAKRAVKAALKMKQVEKLMNAKIKEVAALPKAPGMDENLYSAFKIMVENKKEIFTRIGINSGEMIAGYMGSENKKNYTMMGNNVNLASRLEGVNKQYSTFGILVSEATYRQLGQEILCRRLDKVQVVNVNTPLTLYEPLTLKSNSNEHLLKYLEVWESAMQNFDHEDYASALEKFKSLSQTNPHDNVASYYVKLLESFFVKGRFPKEEDDFGVAYNSALKCFRLLSK</sequence>
<gene>
    <name evidence="3" type="ORF">HNP76_001484</name>
</gene>
<dbReference type="PANTHER" id="PTHR43081">
    <property type="entry name" value="ADENYLATE CYCLASE, TERMINAL-DIFFERENTIATION SPECIFIC-RELATED"/>
    <property type="match status" value="1"/>
</dbReference>
<evidence type="ECO:0000259" key="2">
    <source>
        <dbReference type="PROSITE" id="PS50125"/>
    </source>
</evidence>
<dbReference type="Gene3D" id="3.30.70.1230">
    <property type="entry name" value="Nucleotide cyclase"/>
    <property type="match status" value="1"/>
</dbReference>
<comment type="caution">
    <text evidence="3">The sequence shown here is derived from an EMBL/GenBank/DDBJ whole genome shotgun (WGS) entry which is preliminary data.</text>
</comment>
<protein>
    <submittedName>
        <fullName evidence="3">Class 3 adenylate cyclase/uncharacterized RDD family membrane protein YckC</fullName>
    </submittedName>
</protein>